<organism evidence="6 7">
    <name type="scientific">Pseudomonas parafulva</name>
    <dbReference type="NCBI Taxonomy" id="157782"/>
    <lineage>
        <taxon>Bacteria</taxon>
        <taxon>Pseudomonadati</taxon>
        <taxon>Pseudomonadota</taxon>
        <taxon>Gammaproteobacteria</taxon>
        <taxon>Pseudomonadales</taxon>
        <taxon>Pseudomonadaceae</taxon>
        <taxon>Pseudomonas</taxon>
    </lineage>
</organism>
<dbReference type="InterPro" id="IPR005119">
    <property type="entry name" value="LysR_subst-bd"/>
</dbReference>
<evidence type="ECO:0000256" key="4">
    <source>
        <dbReference type="ARBA" id="ARBA00023163"/>
    </source>
</evidence>
<reference evidence="6 7" key="1">
    <citation type="submission" date="2017-02" db="EMBL/GenBank/DDBJ databases">
        <authorList>
            <person name="Guo L."/>
        </authorList>
    </citation>
    <scope>NUCLEOTIDE SEQUENCE [LARGE SCALE GENOMIC DNA]</scope>
    <source>
        <strain evidence="6 7">PRS09-11288</strain>
    </source>
</reference>
<dbReference type="Proteomes" id="UP000191010">
    <property type="component" value="Chromosome"/>
</dbReference>
<dbReference type="EMBL" id="CP019952">
    <property type="protein sequence ID" value="AQW69127.1"/>
    <property type="molecule type" value="Genomic_DNA"/>
</dbReference>
<dbReference type="InterPro" id="IPR036388">
    <property type="entry name" value="WH-like_DNA-bd_sf"/>
</dbReference>
<evidence type="ECO:0000313" key="6">
    <source>
        <dbReference type="EMBL" id="AQW69127.1"/>
    </source>
</evidence>
<comment type="similarity">
    <text evidence="1">Belongs to the LysR transcriptional regulatory family.</text>
</comment>
<keyword evidence="3" id="KW-0238">DNA-binding</keyword>
<dbReference type="InterPro" id="IPR036390">
    <property type="entry name" value="WH_DNA-bd_sf"/>
</dbReference>
<dbReference type="PANTHER" id="PTHR30126:SF91">
    <property type="entry name" value="LYSR FAMILY TRANSCRIPTIONAL REGULATOR"/>
    <property type="match status" value="1"/>
</dbReference>
<feature type="domain" description="HTH lysR-type" evidence="5">
    <location>
        <begin position="3"/>
        <end position="60"/>
    </location>
</feature>
<dbReference type="PANTHER" id="PTHR30126">
    <property type="entry name" value="HTH-TYPE TRANSCRIPTIONAL REGULATOR"/>
    <property type="match status" value="1"/>
</dbReference>
<evidence type="ECO:0000256" key="2">
    <source>
        <dbReference type="ARBA" id="ARBA00023015"/>
    </source>
</evidence>
<name>A0ABN4XVA8_9PSED</name>
<keyword evidence="2" id="KW-0805">Transcription regulation</keyword>
<dbReference type="Pfam" id="PF00126">
    <property type="entry name" value="HTH_1"/>
    <property type="match status" value="1"/>
</dbReference>
<dbReference type="RefSeq" id="WP_078478812.1">
    <property type="nucleotide sequence ID" value="NZ_CP019952.1"/>
</dbReference>
<dbReference type="Gene3D" id="3.40.190.290">
    <property type="match status" value="1"/>
</dbReference>
<evidence type="ECO:0000256" key="1">
    <source>
        <dbReference type="ARBA" id="ARBA00009437"/>
    </source>
</evidence>
<accession>A0ABN4XVA8</accession>
<dbReference type="CDD" id="cd05466">
    <property type="entry name" value="PBP2_LTTR_substrate"/>
    <property type="match status" value="1"/>
</dbReference>
<gene>
    <name evidence="6" type="ORF">B2J77_13315</name>
</gene>
<evidence type="ECO:0000313" key="7">
    <source>
        <dbReference type="Proteomes" id="UP000191010"/>
    </source>
</evidence>
<protein>
    <submittedName>
        <fullName evidence="6">LysR family transcriptional regulator</fullName>
    </submittedName>
</protein>
<dbReference type="Pfam" id="PF03466">
    <property type="entry name" value="LysR_substrate"/>
    <property type="match status" value="1"/>
</dbReference>
<evidence type="ECO:0000259" key="5">
    <source>
        <dbReference type="PROSITE" id="PS50931"/>
    </source>
</evidence>
<dbReference type="InterPro" id="IPR000847">
    <property type="entry name" value="LysR_HTH_N"/>
</dbReference>
<keyword evidence="4" id="KW-0804">Transcription</keyword>
<evidence type="ECO:0000256" key="3">
    <source>
        <dbReference type="ARBA" id="ARBA00023125"/>
    </source>
</evidence>
<keyword evidence="7" id="KW-1185">Reference proteome</keyword>
<dbReference type="SUPFAM" id="SSF46785">
    <property type="entry name" value="Winged helix' DNA-binding domain"/>
    <property type="match status" value="1"/>
</dbReference>
<sequence>MAFTSDSLTIFLAVLEAGSFSAAARKLGRVPSAISMAIAQLEAELDLPLFDRTTRKALPTSAALALESQARQVICQLNLLDAQALQLHQGLEKRLTIAMAPELQTGPWSQPLHALAQAFPGLEVEVRSASQREAIRLLHDGTVQLALVFERPGIDERESFLEAGSQLLVAVASPRHPAGMQGALPLPEETFAEQRQIIVASGNPTGSDPRMVLSRRIWLTDSYLATLELVHSGLGWAYLPQPLVEPLIASGALAEVRFDNMASRLRLWVDIIWIKPRPLGLGARHYLDSVHKLFEKDPPRA</sequence>
<dbReference type="Gene3D" id="1.10.10.10">
    <property type="entry name" value="Winged helix-like DNA-binding domain superfamily/Winged helix DNA-binding domain"/>
    <property type="match status" value="1"/>
</dbReference>
<dbReference type="SUPFAM" id="SSF53850">
    <property type="entry name" value="Periplasmic binding protein-like II"/>
    <property type="match status" value="1"/>
</dbReference>
<proteinExistence type="inferred from homology"/>
<dbReference type="PROSITE" id="PS50931">
    <property type="entry name" value="HTH_LYSR"/>
    <property type="match status" value="1"/>
</dbReference>